<reference evidence="1" key="1">
    <citation type="submission" date="2020-03" db="EMBL/GenBank/DDBJ databases">
        <title>The deep terrestrial virosphere.</title>
        <authorList>
            <person name="Holmfeldt K."/>
            <person name="Nilsson E."/>
            <person name="Simone D."/>
            <person name="Lopez-Fernandez M."/>
            <person name="Wu X."/>
            <person name="de Brujin I."/>
            <person name="Lundin D."/>
            <person name="Andersson A."/>
            <person name="Bertilsson S."/>
            <person name="Dopson M."/>
        </authorList>
    </citation>
    <scope>NUCLEOTIDE SEQUENCE</scope>
    <source>
        <strain evidence="1">MM415A01024</strain>
    </source>
</reference>
<evidence type="ECO:0008006" key="2">
    <source>
        <dbReference type="Google" id="ProtNLM"/>
    </source>
</evidence>
<evidence type="ECO:0000313" key="1">
    <source>
        <dbReference type="EMBL" id="QJA78716.1"/>
    </source>
</evidence>
<accession>A0A6M3KAD6</accession>
<name>A0A6M3KAD6_9ZZZZ</name>
<organism evidence="1">
    <name type="scientific">viral metagenome</name>
    <dbReference type="NCBI Taxonomy" id="1070528"/>
    <lineage>
        <taxon>unclassified sequences</taxon>
        <taxon>metagenomes</taxon>
        <taxon>organismal metagenomes</taxon>
    </lineage>
</organism>
<proteinExistence type="predicted"/>
<dbReference type="AlphaFoldDB" id="A0A6M3KAD6"/>
<gene>
    <name evidence="1" type="ORF">MM415A01024_0010</name>
</gene>
<sequence length="153" mass="17006">MADSIRNQILDAVIAALGAITAGATYNRTVNYVSEDLVHWEKLDKNKFDAAFPLDLSETDEQFALYSTATNDIKATLEIMVTYYIWSGVATTRQARGDAVRDVKKAILNDTTILGLVLDIRPMGTEPVVITDHYSVLEIRFEVDYLYDHTAGG</sequence>
<protein>
    <recommendedName>
        <fullName evidence="2">Tail protein</fullName>
    </recommendedName>
</protein>
<dbReference type="EMBL" id="MT142350">
    <property type="protein sequence ID" value="QJA78716.1"/>
    <property type="molecule type" value="Genomic_DNA"/>
</dbReference>